<dbReference type="InterPro" id="IPR021109">
    <property type="entry name" value="Peptidase_aspartic_dom_sf"/>
</dbReference>
<dbReference type="EMBL" id="BKCJ010483460">
    <property type="protein sequence ID" value="GFA76435.1"/>
    <property type="molecule type" value="Genomic_DNA"/>
</dbReference>
<dbReference type="PANTHER" id="PTHR15503:SF45">
    <property type="entry name" value="RNA-DIRECTED DNA POLYMERASE HOMOLOG"/>
    <property type="match status" value="1"/>
</dbReference>
<dbReference type="InterPro" id="IPR032567">
    <property type="entry name" value="RTL1-rel"/>
</dbReference>
<evidence type="ECO:0000259" key="1">
    <source>
        <dbReference type="Pfam" id="PF03732"/>
    </source>
</evidence>
<gene>
    <name evidence="2" type="ORF">Tci_648407</name>
</gene>
<accession>A0A699K4L5</accession>
<dbReference type="Pfam" id="PF08284">
    <property type="entry name" value="RVP_2"/>
    <property type="match status" value="1"/>
</dbReference>
<dbReference type="Pfam" id="PF03732">
    <property type="entry name" value="Retrotrans_gag"/>
    <property type="match status" value="1"/>
</dbReference>
<evidence type="ECO:0000313" key="2">
    <source>
        <dbReference type="EMBL" id="GFA76435.1"/>
    </source>
</evidence>
<keyword evidence="2" id="KW-0808">Transferase</keyword>
<reference evidence="2" key="1">
    <citation type="journal article" date="2019" name="Sci. Rep.">
        <title>Draft genome of Tanacetum cinerariifolium, the natural source of mosquito coil.</title>
        <authorList>
            <person name="Yamashiro T."/>
            <person name="Shiraishi A."/>
            <person name="Satake H."/>
            <person name="Nakayama K."/>
        </authorList>
    </citation>
    <scope>NUCLEOTIDE SEQUENCE</scope>
</reference>
<keyword evidence="2" id="KW-0695">RNA-directed DNA polymerase</keyword>
<dbReference type="GO" id="GO:0003964">
    <property type="term" value="F:RNA-directed DNA polymerase activity"/>
    <property type="evidence" value="ECO:0007669"/>
    <property type="project" value="UniProtKB-KW"/>
</dbReference>
<organism evidence="2">
    <name type="scientific">Tanacetum cinerariifolium</name>
    <name type="common">Dalmatian daisy</name>
    <name type="synonym">Chrysanthemum cinerariifolium</name>
    <dbReference type="NCBI Taxonomy" id="118510"/>
    <lineage>
        <taxon>Eukaryota</taxon>
        <taxon>Viridiplantae</taxon>
        <taxon>Streptophyta</taxon>
        <taxon>Embryophyta</taxon>
        <taxon>Tracheophyta</taxon>
        <taxon>Spermatophyta</taxon>
        <taxon>Magnoliopsida</taxon>
        <taxon>eudicotyledons</taxon>
        <taxon>Gunneridae</taxon>
        <taxon>Pentapetalae</taxon>
        <taxon>asterids</taxon>
        <taxon>campanulids</taxon>
        <taxon>Asterales</taxon>
        <taxon>Asteraceae</taxon>
        <taxon>Asteroideae</taxon>
        <taxon>Anthemideae</taxon>
        <taxon>Anthemidinae</taxon>
        <taxon>Tanacetum</taxon>
    </lineage>
</organism>
<comment type="caution">
    <text evidence="2">The sequence shown here is derived from an EMBL/GenBank/DDBJ whole genome shotgun (WGS) entry which is preliminary data.</text>
</comment>
<dbReference type="InterPro" id="IPR005162">
    <property type="entry name" value="Retrotrans_gag_dom"/>
</dbReference>
<proteinExistence type="predicted"/>
<sequence length="298" mass="33271">MEITTTTGMVGTMGVPTRDFRHVALRSMKKREARDHEAAIGMTWNDFKALLVEEFYPSNEMERFENEFWNHKMVGANLAAYTDWFHELAKLVPHLNEIMRAGILTDEVISCDTLSKINEKRKAVEETSKSGGSWRDKKKAKMGAGCVLTVKNQAILLKIAGHRLEQWLCIVNPGYVIEVADGKKVEVDSIIRDCKLELGSSLFSINLIPLGNGSLDVIVGMDWLSQNKVVIVCHEKVVEIPLEDGRTLRVHGERAVGITKALMNAKSGIHMDPGKIEAVKNWNAPMTSSEIQLFLGLV</sequence>
<feature type="domain" description="Retrotransposon gag" evidence="1">
    <location>
        <begin position="29"/>
        <end position="94"/>
    </location>
</feature>
<dbReference type="AlphaFoldDB" id="A0A699K4L5"/>
<dbReference type="Gene3D" id="2.40.70.10">
    <property type="entry name" value="Acid Proteases"/>
    <property type="match status" value="1"/>
</dbReference>
<dbReference type="PANTHER" id="PTHR15503">
    <property type="entry name" value="LDOC1 RELATED"/>
    <property type="match status" value="1"/>
</dbReference>
<keyword evidence="2" id="KW-0548">Nucleotidyltransferase</keyword>
<dbReference type="CDD" id="cd00303">
    <property type="entry name" value="retropepsin_like"/>
    <property type="match status" value="1"/>
</dbReference>
<protein>
    <submittedName>
        <fullName evidence="2">Reverse transcriptase domain-containing protein</fullName>
    </submittedName>
</protein>
<feature type="non-terminal residue" evidence="2">
    <location>
        <position position="298"/>
    </location>
</feature>
<name>A0A699K4L5_TANCI</name>